<evidence type="ECO:0000259" key="3">
    <source>
        <dbReference type="Pfam" id="PF03544"/>
    </source>
</evidence>
<keyword evidence="2" id="KW-0812">Transmembrane</keyword>
<accession>A0ABY3YN46</accession>
<dbReference type="Gene3D" id="3.30.1150.10">
    <property type="match status" value="1"/>
</dbReference>
<feature type="transmembrane region" description="Helical" evidence="2">
    <location>
        <begin position="32"/>
        <end position="51"/>
    </location>
</feature>
<feature type="compositionally biased region" description="Polar residues" evidence="1">
    <location>
        <begin position="1"/>
        <end position="10"/>
    </location>
</feature>
<evidence type="ECO:0000313" key="4">
    <source>
        <dbReference type="EMBL" id="UNY99256.1"/>
    </source>
</evidence>
<dbReference type="Proteomes" id="UP000829476">
    <property type="component" value="Chromosome"/>
</dbReference>
<gene>
    <name evidence="4" type="ORF">MQE36_02660</name>
</gene>
<evidence type="ECO:0000313" key="5">
    <source>
        <dbReference type="Proteomes" id="UP000829476"/>
    </source>
</evidence>
<dbReference type="Pfam" id="PF03544">
    <property type="entry name" value="TonB_C"/>
    <property type="match status" value="1"/>
</dbReference>
<feature type="domain" description="TonB C-terminal" evidence="3">
    <location>
        <begin position="202"/>
        <end position="259"/>
    </location>
</feature>
<dbReference type="InterPro" id="IPR037682">
    <property type="entry name" value="TonB_C"/>
</dbReference>
<feature type="region of interest" description="Disordered" evidence="1">
    <location>
        <begin position="1"/>
        <end position="24"/>
    </location>
</feature>
<reference evidence="4 5" key="1">
    <citation type="journal article" date="2018" name="Int. J. Syst. Evol. Microbiol.">
        <title>Zhouia spongiae sp. nov., isolated from a marine sponge.</title>
        <authorList>
            <person name="Zhuang L."/>
            <person name="Lin B."/>
            <person name="Qin F."/>
            <person name="Luo L."/>
        </authorList>
    </citation>
    <scope>NUCLEOTIDE SEQUENCE [LARGE SCALE GENOMIC DNA]</scope>
    <source>
        <strain evidence="4 5">HN-Y44</strain>
    </source>
</reference>
<evidence type="ECO:0000256" key="2">
    <source>
        <dbReference type="SAM" id="Phobius"/>
    </source>
</evidence>
<dbReference type="SUPFAM" id="SSF74653">
    <property type="entry name" value="TolA/TonB C-terminal domain"/>
    <property type="match status" value="1"/>
</dbReference>
<name>A0ABY3YN46_9FLAO</name>
<keyword evidence="5" id="KW-1185">Reference proteome</keyword>
<organism evidence="4 5">
    <name type="scientific">Zhouia spongiae</name>
    <dbReference type="NCBI Taxonomy" id="2202721"/>
    <lineage>
        <taxon>Bacteria</taxon>
        <taxon>Pseudomonadati</taxon>
        <taxon>Bacteroidota</taxon>
        <taxon>Flavobacteriia</taxon>
        <taxon>Flavobacteriales</taxon>
        <taxon>Flavobacteriaceae</taxon>
        <taxon>Zhouia</taxon>
    </lineage>
</organism>
<proteinExistence type="predicted"/>
<dbReference type="EMBL" id="CP094326">
    <property type="protein sequence ID" value="UNY99256.1"/>
    <property type="molecule type" value="Genomic_DNA"/>
</dbReference>
<dbReference type="RefSeq" id="WP_242937656.1">
    <property type="nucleotide sequence ID" value="NZ_CP094326.1"/>
</dbReference>
<evidence type="ECO:0000256" key="1">
    <source>
        <dbReference type="SAM" id="MobiDB-lite"/>
    </source>
</evidence>
<keyword evidence="2" id="KW-0472">Membrane</keyword>
<keyword evidence="2" id="KW-1133">Transmembrane helix</keyword>
<sequence length="261" mass="29760">MKTNTSNLNESRGHDSRLTKPSKQDANLPKNGVLRFQIGLIIGLAAAYFAIEATFAVTDYVNTEPVVVEDDEVYELTDYRLEKNPEKKIEPQKKMSEFIDEVNVVDNEAAVEEKDEYKDEPVFEDDITLSGIDYEDVKHEEPPVVPWEKVEFVPLFPGCESLPGNEERKKCMNDAINRIVQENFDSSLAGAYGLEGIQRIYAQFKIDQNGKVVDVKVRAPHKVLEDETRRVIELIPDMEPGKQRDRNVSVVFLKPIVFKVQ</sequence>
<protein>
    <submittedName>
        <fullName evidence="4">Energy transducer TonB</fullName>
    </submittedName>
</protein>